<reference evidence="3" key="1">
    <citation type="submission" date="2016-03" db="EMBL/GenBank/DDBJ databases">
        <authorList>
            <person name="Ploux O."/>
        </authorList>
    </citation>
    <scope>NUCLEOTIDE SEQUENCE [LARGE SCALE GENOMIC DNA]</scope>
    <source>
        <strain evidence="3">BS258</strain>
    </source>
</reference>
<dbReference type="GO" id="GO:0006596">
    <property type="term" value="P:polyamine biosynthetic process"/>
    <property type="evidence" value="ECO:0007669"/>
    <property type="project" value="UniProtKB-KW"/>
</dbReference>
<keyword evidence="2" id="KW-0489">Methyltransferase</keyword>
<organism evidence="2 3">
    <name type="scientific">Brevibacterium linens</name>
    <dbReference type="NCBI Taxonomy" id="1703"/>
    <lineage>
        <taxon>Bacteria</taxon>
        <taxon>Bacillati</taxon>
        <taxon>Actinomycetota</taxon>
        <taxon>Actinomycetes</taxon>
        <taxon>Micrococcales</taxon>
        <taxon>Brevibacteriaceae</taxon>
        <taxon>Brevibacterium</taxon>
    </lineage>
</organism>
<sequence length="263" mass="28409">MAKRRIYTAPGSQVVDISTGEARLEKLDGEADSYVLHVNGVPSSSITLSDPQRLDFEYLDWMRRIIDVELPDRTLRVAHIGAAGCALARALDSARPGSKQTAIDIDGKLLNFARDWFDLPRSPALALRAGDGAVEIGKFRPDTLDVLVRDAFDHDSVPAALQTSEFFASCAEAVKDSGIYVANVPDTGDHHVLRSELRSLGEHFAHLAAATEPAILKGRRRGNVVVLASNTPLDEVGLDRNLRTAASSATFLSGANLRSRLGL</sequence>
<dbReference type="Proteomes" id="UP000075950">
    <property type="component" value="Chromosome"/>
</dbReference>
<dbReference type="SUPFAM" id="SSF53335">
    <property type="entry name" value="S-adenosyl-L-methionine-dependent methyltransferases"/>
    <property type="match status" value="1"/>
</dbReference>
<dbReference type="NCBIfam" id="NF037959">
    <property type="entry name" value="MFS_SpdSyn"/>
    <property type="match status" value="1"/>
</dbReference>
<protein>
    <submittedName>
        <fullName evidence="2">Methyltransferase type 11</fullName>
    </submittedName>
</protein>
<keyword evidence="2" id="KW-0808">Transferase</keyword>
<dbReference type="PANTHER" id="PTHR43317:SF1">
    <property type="entry name" value="THERMOSPERMINE SYNTHASE ACAULIS5"/>
    <property type="match status" value="1"/>
</dbReference>
<keyword evidence="1" id="KW-0620">Polyamine biosynthesis</keyword>
<dbReference type="PANTHER" id="PTHR43317">
    <property type="entry name" value="THERMOSPERMINE SYNTHASE ACAULIS5"/>
    <property type="match status" value="1"/>
</dbReference>
<dbReference type="GO" id="GO:0008168">
    <property type="term" value="F:methyltransferase activity"/>
    <property type="evidence" value="ECO:0007669"/>
    <property type="project" value="UniProtKB-KW"/>
</dbReference>
<dbReference type="GO" id="GO:0032259">
    <property type="term" value="P:methylation"/>
    <property type="evidence" value="ECO:0007669"/>
    <property type="project" value="UniProtKB-KW"/>
</dbReference>
<dbReference type="AlphaFoldDB" id="A0A142NN01"/>
<dbReference type="EMBL" id="CP014869">
    <property type="protein sequence ID" value="AMT94168.1"/>
    <property type="molecule type" value="Genomic_DNA"/>
</dbReference>
<evidence type="ECO:0000256" key="1">
    <source>
        <dbReference type="ARBA" id="ARBA00023115"/>
    </source>
</evidence>
<evidence type="ECO:0000313" key="3">
    <source>
        <dbReference type="Proteomes" id="UP000075950"/>
    </source>
</evidence>
<dbReference type="Gene3D" id="3.40.50.150">
    <property type="entry name" value="Vaccinia Virus protein VP39"/>
    <property type="match status" value="1"/>
</dbReference>
<gene>
    <name evidence="2" type="ORF">A2T55_10565</name>
</gene>
<dbReference type="InterPro" id="IPR029063">
    <property type="entry name" value="SAM-dependent_MTases_sf"/>
</dbReference>
<proteinExistence type="predicted"/>
<evidence type="ECO:0000313" key="2">
    <source>
        <dbReference type="EMBL" id="AMT94168.1"/>
    </source>
</evidence>
<accession>A0A142NN01</accession>
<name>A0A142NN01_BRELN</name>
<dbReference type="KEGG" id="bly:A2T55_10565"/>